<dbReference type="GeneTree" id="ENSGT00390000003047"/>
<evidence type="ECO:0000313" key="2">
    <source>
        <dbReference type="Proteomes" id="UP000261340"/>
    </source>
</evidence>
<name>A0A3Q0SZG6_AMPCI</name>
<dbReference type="InterPro" id="IPR019734">
    <property type="entry name" value="TPR_rpt"/>
</dbReference>
<dbReference type="SMART" id="SM00028">
    <property type="entry name" value="TPR"/>
    <property type="match status" value="4"/>
</dbReference>
<proteinExistence type="predicted"/>
<dbReference type="Proteomes" id="UP000261340">
    <property type="component" value="Unplaced"/>
</dbReference>
<dbReference type="AlphaFoldDB" id="A0A3Q0SZG6"/>
<keyword evidence="2" id="KW-1185">Reference proteome</keyword>
<dbReference type="SUPFAM" id="SSF48452">
    <property type="entry name" value="TPR-like"/>
    <property type="match status" value="2"/>
</dbReference>
<sequence length="578" mass="64328">MGGLNYLTALDYVTASRLHPQETAFAVRCLVPWNYRGLLCTVLLEQGRFMLEGTRDHKPKTPAGVHSLAMLLMELQPSADGPQILAADALYQLGRVEEAYRLLLSIGPTTNPRAPILARLALLQLHRGFLYDTNQLLKKLILCGDTSCLRPLLAVAQQKDRALLQGHCHSAAKRILDRTREESAVREAVAYLSIAIMASGGEAADSLLERARCYALLGQRKTAVFDFSAILKEHPKHVHALCGRGFTYLMLNQQKECTCDIMAALQINADTVTKDILSLKDRAQKLVCDWLHQFCHTNLSNIVATNGVPCHEEQLREAFVIGGALMRVDSRNPKWHLLYVDILLAKGETSAGTHLCQIFGQEPRDAVAQARVGVVEAWQKNYCSAARRLSKLAEKDSSSLDFLLALIPFNQRKCMASIATVYCIIAVLVTSPYLRQRAVCLAQLGLHERAIADLDRLIQKNNRLDSSCSGHLQVQVKDLCWRGRSLVLCSKEGAALEDFTQALELDREQTIQCVEAGLGRLRLAECFLRGALQHYGEQQLSKAWTLIECGLLLDSENTELRRLRARVKREVASPCNVN</sequence>
<protein>
    <submittedName>
        <fullName evidence="1">Tetratricopeptide repeat domain 34</fullName>
    </submittedName>
</protein>
<dbReference type="Pfam" id="PF13174">
    <property type="entry name" value="TPR_6"/>
    <property type="match status" value="1"/>
</dbReference>
<dbReference type="PANTHER" id="PTHR44874:SF1">
    <property type="entry name" value="TETRATRICOPEPTIDE REPEAT PROTEIN 34"/>
    <property type="match status" value="1"/>
</dbReference>
<organism evidence="1 2">
    <name type="scientific">Amphilophus citrinellus</name>
    <name type="common">Midas cichlid</name>
    <name type="synonym">Cichlasoma citrinellum</name>
    <dbReference type="NCBI Taxonomy" id="61819"/>
    <lineage>
        <taxon>Eukaryota</taxon>
        <taxon>Metazoa</taxon>
        <taxon>Chordata</taxon>
        <taxon>Craniata</taxon>
        <taxon>Vertebrata</taxon>
        <taxon>Euteleostomi</taxon>
        <taxon>Actinopterygii</taxon>
        <taxon>Neopterygii</taxon>
        <taxon>Teleostei</taxon>
        <taxon>Neoteleostei</taxon>
        <taxon>Acanthomorphata</taxon>
        <taxon>Ovalentaria</taxon>
        <taxon>Cichlomorphae</taxon>
        <taxon>Cichliformes</taxon>
        <taxon>Cichlidae</taxon>
        <taxon>New World cichlids</taxon>
        <taxon>Cichlasomatinae</taxon>
        <taxon>Heroini</taxon>
        <taxon>Amphilophus</taxon>
    </lineage>
</organism>
<reference evidence="1" key="1">
    <citation type="submission" date="2025-08" db="UniProtKB">
        <authorList>
            <consortium name="Ensembl"/>
        </authorList>
    </citation>
    <scope>IDENTIFICATION</scope>
</reference>
<dbReference type="InterPro" id="IPR042161">
    <property type="entry name" value="TTC34"/>
</dbReference>
<accession>A0A3Q0SZG6</accession>
<reference evidence="1" key="2">
    <citation type="submission" date="2025-09" db="UniProtKB">
        <authorList>
            <consortium name="Ensembl"/>
        </authorList>
    </citation>
    <scope>IDENTIFICATION</scope>
</reference>
<evidence type="ECO:0000313" key="1">
    <source>
        <dbReference type="Ensembl" id="ENSACIP00000028087.1"/>
    </source>
</evidence>
<dbReference type="Gene3D" id="1.25.40.10">
    <property type="entry name" value="Tetratricopeptide repeat domain"/>
    <property type="match status" value="2"/>
</dbReference>
<dbReference type="InterPro" id="IPR011990">
    <property type="entry name" value="TPR-like_helical_dom_sf"/>
</dbReference>
<dbReference type="Ensembl" id="ENSACIT00000028830.1">
    <property type="protein sequence ID" value="ENSACIP00000028087.1"/>
    <property type="gene ID" value="ENSACIG00000021741.1"/>
</dbReference>
<dbReference type="STRING" id="61819.ENSACIP00000028087"/>
<dbReference type="PANTHER" id="PTHR44874">
    <property type="entry name" value="TETRATRICOPEPTIDE REPEAT PROTEIN 34"/>
    <property type="match status" value="1"/>
</dbReference>